<feature type="compositionally biased region" description="Pro residues" evidence="2">
    <location>
        <begin position="453"/>
        <end position="463"/>
    </location>
</feature>
<feature type="compositionally biased region" description="Basic and acidic residues" evidence="2">
    <location>
        <begin position="134"/>
        <end position="143"/>
    </location>
</feature>
<dbReference type="PANTHER" id="PTHR42023">
    <property type="entry name" value="BHLH DOMAIN-CONTAINING PROTEIN"/>
    <property type="match status" value="1"/>
</dbReference>
<feature type="compositionally biased region" description="Low complexity" evidence="2">
    <location>
        <begin position="464"/>
        <end position="474"/>
    </location>
</feature>
<feature type="region of interest" description="Disordered" evidence="2">
    <location>
        <begin position="26"/>
        <end position="574"/>
    </location>
</feature>
<feature type="compositionally biased region" description="Polar residues" evidence="2">
    <location>
        <begin position="402"/>
        <end position="411"/>
    </location>
</feature>
<evidence type="ECO:0000256" key="1">
    <source>
        <dbReference type="SAM" id="Coils"/>
    </source>
</evidence>
<dbReference type="EMBL" id="MU001679">
    <property type="protein sequence ID" value="KAF2458061.1"/>
    <property type="molecule type" value="Genomic_DNA"/>
</dbReference>
<feature type="region of interest" description="Disordered" evidence="2">
    <location>
        <begin position="1"/>
        <end position="20"/>
    </location>
</feature>
<evidence type="ECO:0000256" key="2">
    <source>
        <dbReference type="SAM" id="MobiDB-lite"/>
    </source>
</evidence>
<proteinExistence type="predicted"/>
<keyword evidence="4" id="KW-1185">Reference proteome</keyword>
<accession>A0A6A6P200</accession>
<feature type="coiled-coil region" evidence="1">
    <location>
        <begin position="576"/>
        <end position="637"/>
    </location>
</feature>
<gene>
    <name evidence="3" type="ORF">BDY21DRAFT_371558</name>
</gene>
<feature type="compositionally biased region" description="Pro residues" evidence="2">
    <location>
        <begin position="373"/>
        <end position="393"/>
    </location>
</feature>
<feature type="compositionally biased region" description="Low complexity" evidence="2">
    <location>
        <begin position="360"/>
        <end position="372"/>
    </location>
</feature>
<feature type="compositionally biased region" description="Polar residues" evidence="2">
    <location>
        <begin position="337"/>
        <end position="347"/>
    </location>
</feature>
<sequence length="667" mass="72663">MWKRIPRGQRGKENQIGNPVLIETTYDEKTLESTPHISAVHDGPASPKQPLRSHPVVDTTTSEQLSLPFRSLAPPDSYSAVNRRSDAPTASSVYSQPTPPTHYGWDPKQPYQDSPQQPEISPPTSPVMMPRPRRSSDSSHHSPDVSPIDEAPELPPQPRKEPSFPTLRAPQIPPNPVRPASSNRTTPRSRPLVPGTGPDGGIRWDAYSGEPTTSADGRPAQVKVGDPNYHPYHSVLRRRDPEGQPDSSKLRSIPVASRAPRFNSTSPPPETQPTREPWRGASGRQTIVDPVRDEPKPNRGPLVSPIRDGRKQIPDTTTIKATSRRPVPLPSGAVKSPTHSKNTSNEDQSIKPVVPLKVGRNSPPRIISSPASPNAPKPYPSPLTPSPLTPRGPRPAVAPSDGSPSNPTENSAPKPKTIPRKSIDTVNAPQVNEPASRFSWTTYATSAADHDSPPPSPPPPLPAMPAVSTAATAAQGLPTRHTPPPDDTILNRRRPVPSRVVSDVHTPSEVIPFQGLPSRKPVGSSPSTPRASEPPRRAASMATTRPSTTKPASTLGGKEGKALPLSPPELESQDRITSLQAQLDSVELQRNNVRRLLRDLGRPRNPLQQDLAARREAERTARALEEELAELTQLEHEVGLKLHRAYKRKEQEECAQPTTLWIRRVTE</sequence>
<keyword evidence="1" id="KW-0175">Coiled coil</keyword>
<name>A0A6A6P200_9PEZI</name>
<feature type="compositionally biased region" description="Polar residues" evidence="2">
    <location>
        <begin position="541"/>
        <end position="552"/>
    </location>
</feature>
<dbReference type="AlphaFoldDB" id="A0A6A6P200"/>
<reference evidence="3" key="1">
    <citation type="journal article" date="2020" name="Stud. Mycol.">
        <title>101 Dothideomycetes genomes: a test case for predicting lifestyles and emergence of pathogens.</title>
        <authorList>
            <person name="Haridas S."/>
            <person name="Albert R."/>
            <person name="Binder M."/>
            <person name="Bloem J."/>
            <person name="Labutti K."/>
            <person name="Salamov A."/>
            <person name="Andreopoulos B."/>
            <person name="Baker S."/>
            <person name="Barry K."/>
            <person name="Bills G."/>
            <person name="Bluhm B."/>
            <person name="Cannon C."/>
            <person name="Castanera R."/>
            <person name="Culley D."/>
            <person name="Daum C."/>
            <person name="Ezra D."/>
            <person name="Gonzalez J."/>
            <person name="Henrissat B."/>
            <person name="Kuo A."/>
            <person name="Liang C."/>
            <person name="Lipzen A."/>
            <person name="Lutzoni F."/>
            <person name="Magnuson J."/>
            <person name="Mondo S."/>
            <person name="Nolan M."/>
            <person name="Ohm R."/>
            <person name="Pangilinan J."/>
            <person name="Park H.-J."/>
            <person name="Ramirez L."/>
            <person name="Alfaro M."/>
            <person name="Sun H."/>
            <person name="Tritt A."/>
            <person name="Yoshinaga Y."/>
            <person name="Zwiers L.-H."/>
            <person name="Turgeon B."/>
            <person name="Goodwin S."/>
            <person name="Spatafora J."/>
            <person name="Crous P."/>
            <person name="Grigoriev I."/>
        </authorList>
    </citation>
    <scope>NUCLEOTIDE SEQUENCE</scope>
    <source>
        <strain evidence="3">ATCC 16933</strain>
    </source>
</reference>
<protein>
    <submittedName>
        <fullName evidence="3">Uncharacterized protein</fullName>
    </submittedName>
</protein>
<evidence type="ECO:0000313" key="3">
    <source>
        <dbReference type="EMBL" id="KAF2458061.1"/>
    </source>
</evidence>
<evidence type="ECO:0000313" key="4">
    <source>
        <dbReference type="Proteomes" id="UP000799766"/>
    </source>
</evidence>
<dbReference type="Proteomes" id="UP000799766">
    <property type="component" value="Unassembled WGS sequence"/>
</dbReference>
<organism evidence="3 4">
    <name type="scientific">Lineolata rhizophorae</name>
    <dbReference type="NCBI Taxonomy" id="578093"/>
    <lineage>
        <taxon>Eukaryota</taxon>
        <taxon>Fungi</taxon>
        <taxon>Dikarya</taxon>
        <taxon>Ascomycota</taxon>
        <taxon>Pezizomycotina</taxon>
        <taxon>Dothideomycetes</taxon>
        <taxon>Dothideomycetes incertae sedis</taxon>
        <taxon>Lineolatales</taxon>
        <taxon>Lineolataceae</taxon>
        <taxon>Lineolata</taxon>
    </lineage>
</organism>
<dbReference type="PANTHER" id="PTHR42023:SF1">
    <property type="entry name" value="BHLH DOMAIN-CONTAINING PROTEIN"/>
    <property type="match status" value="1"/>
</dbReference>
<dbReference type="OrthoDB" id="4507572at2759"/>